<keyword evidence="3" id="KW-0731">Sigma factor</keyword>
<gene>
    <name evidence="7" type="ORF">H9977_01280</name>
</gene>
<organism evidence="7 8">
    <name type="scientific">Candidatus Parabacteroides intestinipullorum</name>
    <dbReference type="NCBI Taxonomy" id="2838723"/>
    <lineage>
        <taxon>Bacteria</taxon>
        <taxon>Pseudomonadati</taxon>
        <taxon>Bacteroidota</taxon>
        <taxon>Bacteroidia</taxon>
        <taxon>Bacteroidales</taxon>
        <taxon>Tannerellaceae</taxon>
        <taxon>Parabacteroides</taxon>
    </lineage>
</organism>
<evidence type="ECO:0000313" key="8">
    <source>
        <dbReference type="Proteomes" id="UP000886740"/>
    </source>
</evidence>
<evidence type="ECO:0000256" key="1">
    <source>
        <dbReference type="ARBA" id="ARBA00010641"/>
    </source>
</evidence>
<comment type="similarity">
    <text evidence="1">Belongs to the sigma-70 factor family. ECF subfamily.</text>
</comment>
<keyword evidence="4" id="KW-0804">Transcription</keyword>
<evidence type="ECO:0000256" key="3">
    <source>
        <dbReference type="ARBA" id="ARBA00023082"/>
    </source>
</evidence>
<dbReference type="InterPro" id="IPR036388">
    <property type="entry name" value="WH-like_DNA-bd_sf"/>
</dbReference>
<proteinExistence type="inferred from homology"/>
<dbReference type="InterPro" id="IPR013249">
    <property type="entry name" value="RNA_pol_sigma70_r4_t2"/>
</dbReference>
<reference evidence="7" key="2">
    <citation type="submission" date="2021-04" db="EMBL/GenBank/DDBJ databases">
        <authorList>
            <person name="Gilroy R."/>
        </authorList>
    </citation>
    <scope>NUCLEOTIDE SEQUENCE</scope>
    <source>
        <strain evidence="7">ChiGjej6B6-14162</strain>
    </source>
</reference>
<dbReference type="InterPro" id="IPR007627">
    <property type="entry name" value="RNA_pol_sigma70_r2"/>
</dbReference>
<dbReference type="Gene3D" id="1.10.1740.10">
    <property type="match status" value="1"/>
</dbReference>
<dbReference type="InterPro" id="IPR014284">
    <property type="entry name" value="RNA_pol_sigma-70_dom"/>
</dbReference>
<dbReference type="Proteomes" id="UP000886740">
    <property type="component" value="Unassembled WGS sequence"/>
</dbReference>
<evidence type="ECO:0000256" key="4">
    <source>
        <dbReference type="ARBA" id="ARBA00023163"/>
    </source>
</evidence>
<reference evidence="7" key="1">
    <citation type="journal article" date="2021" name="PeerJ">
        <title>Extensive microbial diversity within the chicken gut microbiome revealed by metagenomics and culture.</title>
        <authorList>
            <person name="Gilroy R."/>
            <person name="Ravi A."/>
            <person name="Getino M."/>
            <person name="Pursley I."/>
            <person name="Horton D.L."/>
            <person name="Alikhan N.F."/>
            <person name="Baker D."/>
            <person name="Gharbi K."/>
            <person name="Hall N."/>
            <person name="Watson M."/>
            <person name="Adriaenssens E.M."/>
            <person name="Foster-Nyarko E."/>
            <person name="Jarju S."/>
            <person name="Secka A."/>
            <person name="Antonio M."/>
            <person name="Oren A."/>
            <person name="Chaudhuri R.R."/>
            <person name="La Ragione R."/>
            <person name="Hildebrand F."/>
            <person name="Pallen M.J."/>
        </authorList>
    </citation>
    <scope>NUCLEOTIDE SEQUENCE</scope>
    <source>
        <strain evidence="7">ChiGjej6B6-14162</strain>
    </source>
</reference>
<dbReference type="GO" id="GO:0006352">
    <property type="term" value="P:DNA-templated transcription initiation"/>
    <property type="evidence" value="ECO:0007669"/>
    <property type="project" value="InterPro"/>
</dbReference>
<comment type="caution">
    <text evidence="7">The sequence shown here is derived from an EMBL/GenBank/DDBJ whole genome shotgun (WGS) entry which is preliminary data.</text>
</comment>
<dbReference type="PANTHER" id="PTHR43133:SF46">
    <property type="entry name" value="RNA POLYMERASE SIGMA-70 FACTOR ECF SUBFAMILY"/>
    <property type="match status" value="1"/>
</dbReference>
<keyword evidence="2" id="KW-0805">Transcription regulation</keyword>
<dbReference type="Pfam" id="PF08281">
    <property type="entry name" value="Sigma70_r4_2"/>
    <property type="match status" value="1"/>
</dbReference>
<dbReference type="GO" id="GO:0003677">
    <property type="term" value="F:DNA binding"/>
    <property type="evidence" value="ECO:0007669"/>
    <property type="project" value="InterPro"/>
</dbReference>
<dbReference type="NCBIfam" id="TIGR02985">
    <property type="entry name" value="Sig70_bacteroi1"/>
    <property type="match status" value="1"/>
</dbReference>
<dbReference type="EMBL" id="DXEL01000013">
    <property type="protein sequence ID" value="HIX73678.1"/>
    <property type="molecule type" value="Genomic_DNA"/>
</dbReference>
<accession>A0A9D2BF21</accession>
<evidence type="ECO:0000259" key="5">
    <source>
        <dbReference type="Pfam" id="PF04542"/>
    </source>
</evidence>
<dbReference type="InterPro" id="IPR039425">
    <property type="entry name" value="RNA_pol_sigma-70-like"/>
</dbReference>
<name>A0A9D2BF21_9BACT</name>
<evidence type="ECO:0000256" key="2">
    <source>
        <dbReference type="ARBA" id="ARBA00023015"/>
    </source>
</evidence>
<dbReference type="GO" id="GO:0016987">
    <property type="term" value="F:sigma factor activity"/>
    <property type="evidence" value="ECO:0007669"/>
    <property type="project" value="UniProtKB-KW"/>
</dbReference>
<dbReference type="SUPFAM" id="SSF88659">
    <property type="entry name" value="Sigma3 and sigma4 domains of RNA polymerase sigma factors"/>
    <property type="match status" value="1"/>
</dbReference>
<protein>
    <submittedName>
        <fullName evidence="7">RNA polymerase sigma-70 factor</fullName>
    </submittedName>
</protein>
<dbReference type="SUPFAM" id="SSF88946">
    <property type="entry name" value="Sigma2 domain of RNA polymerase sigma factors"/>
    <property type="match status" value="1"/>
</dbReference>
<dbReference type="InterPro" id="IPR013324">
    <property type="entry name" value="RNA_pol_sigma_r3/r4-like"/>
</dbReference>
<dbReference type="Pfam" id="PF04542">
    <property type="entry name" value="Sigma70_r2"/>
    <property type="match status" value="1"/>
</dbReference>
<evidence type="ECO:0000313" key="7">
    <source>
        <dbReference type="EMBL" id="HIX73678.1"/>
    </source>
</evidence>
<dbReference type="AlphaFoldDB" id="A0A9D2BF21"/>
<feature type="domain" description="RNA polymerase sigma factor 70 region 4 type 2" evidence="6">
    <location>
        <begin position="118"/>
        <end position="168"/>
    </location>
</feature>
<evidence type="ECO:0000259" key="6">
    <source>
        <dbReference type="Pfam" id="PF08281"/>
    </source>
</evidence>
<dbReference type="Gene3D" id="1.10.10.10">
    <property type="entry name" value="Winged helix-like DNA-binding domain superfamily/Winged helix DNA-binding domain"/>
    <property type="match status" value="1"/>
</dbReference>
<dbReference type="PANTHER" id="PTHR43133">
    <property type="entry name" value="RNA POLYMERASE ECF-TYPE SIGMA FACTO"/>
    <property type="match status" value="1"/>
</dbReference>
<dbReference type="InterPro" id="IPR013325">
    <property type="entry name" value="RNA_pol_sigma_r2"/>
</dbReference>
<feature type="domain" description="RNA polymerase sigma-70 region 2" evidence="5">
    <location>
        <begin position="14"/>
        <end position="79"/>
    </location>
</feature>
<dbReference type="InterPro" id="IPR014327">
    <property type="entry name" value="RNA_pol_sigma70_bacteroid"/>
</dbReference>
<dbReference type="NCBIfam" id="TIGR02937">
    <property type="entry name" value="sigma70-ECF"/>
    <property type="match status" value="1"/>
</dbReference>
<sequence>MTGKGLGMASFSDLYTLYYKRSFLFAKSYVRDDMVAEDLASEAIIQLWETTKKEPVEHPVALLAVILKHKALNYLSREQVKLESMEAISSKSVRDMDYRISSLKAFDPEEVFSSEITEIVRKALESLPEQTRRIFEMSRYEQMSVKEIAERTSLSAKSVEYHITRSLKVLRVALKDYLPIFYLLFFLDYV</sequence>